<feature type="compositionally biased region" description="Low complexity" evidence="1">
    <location>
        <begin position="98"/>
        <end position="111"/>
    </location>
</feature>
<accession>A0ABR3JDW1</accession>
<feature type="compositionally biased region" description="Low complexity" evidence="1">
    <location>
        <begin position="146"/>
        <end position="157"/>
    </location>
</feature>
<reference evidence="3" key="1">
    <citation type="submission" date="2024-06" db="EMBL/GenBank/DDBJ databases">
        <title>Multi-omics analyses provide insights into the biosynthesis of the anticancer antibiotic pleurotin in Hohenbuehelia grisea.</title>
        <authorList>
            <person name="Weaver J.A."/>
            <person name="Alberti F."/>
        </authorList>
    </citation>
    <scope>NUCLEOTIDE SEQUENCE [LARGE SCALE GENOMIC DNA]</scope>
    <source>
        <strain evidence="3">T-177</strain>
    </source>
</reference>
<feature type="compositionally biased region" description="Polar residues" evidence="1">
    <location>
        <begin position="125"/>
        <end position="137"/>
    </location>
</feature>
<name>A0ABR3JDW1_9AGAR</name>
<dbReference type="Proteomes" id="UP001556367">
    <property type="component" value="Unassembled WGS sequence"/>
</dbReference>
<feature type="compositionally biased region" description="Basic and acidic residues" evidence="1">
    <location>
        <begin position="63"/>
        <end position="75"/>
    </location>
</feature>
<feature type="region of interest" description="Disordered" evidence="1">
    <location>
        <begin position="98"/>
        <end position="167"/>
    </location>
</feature>
<gene>
    <name evidence="2" type="ORF">HGRIS_005081</name>
</gene>
<organism evidence="2 3">
    <name type="scientific">Hohenbuehelia grisea</name>
    <dbReference type="NCBI Taxonomy" id="104357"/>
    <lineage>
        <taxon>Eukaryota</taxon>
        <taxon>Fungi</taxon>
        <taxon>Dikarya</taxon>
        <taxon>Basidiomycota</taxon>
        <taxon>Agaricomycotina</taxon>
        <taxon>Agaricomycetes</taxon>
        <taxon>Agaricomycetidae</taxon>
        <taxon>Agaricales</taxon>
        <taxon>Pleurotineae</taxon>
        <taxon>Pleurotaceae</taxon>
        <taxon>Hohenbuehelia</taxon>
    </lineage>
</organism>
<comment type="caution">
    <text evidence="2">The sequence shown here is derived from an EMBL/GenBank/DDBJ whole genome shotgun (WGS) entry which is preliminary data.</text>
</comment>
<evidence type="ECO:0000313" key="3">
    <source>
        <dbReference type="Proteomes" id="UP001556367"/>
    </source>
</evidence>
<evidence type="ECO:0000256" key="1">
    <source>
        <dbReference type="SAM" id="MobiDB-lite"/>
    </source>
</evidence>
<proteinExistence type="predicted"/>
<evidence type="ECO:0000313" key="2">
    <source>
        <dbReference type="EMBL" id="KAL0953915.1"/>
    </source>
</evidence>
<keyword evidence="3" id="KW-1185">Reference proteome</keyword>
<feature type="region of interest" description="Disordered" evidence="1">
    <location>
        <begin position="63"/>
        <end position="82"/>
    </location>
</feature>
<dbReference type="EMBL" id="JASNQZ010000008">
    <property type="protein sequence ID" value="KAL0953915.1"/>
    <property type="molecule type" value="Genomic_DNA"/>
</dbReference>
<protein>
    <submittedName>
        <fullName evidence="2">Uncharacterized protein</fullName>
    </submittedName>
</protein>
<sequence>MLTWTLYHSVTPDVSFLPKKFQPFVMPSVRRLHLDISDSSELKRKLEEAERRIKSLEEAHEASVKRVQDRTKSLEAAEEAPGTAYEKWMRQAIIWKQSHTSSSHVPPSTGSLAPQALDPSLRQPGPSQSSPAPTPSGSKRKADEISSIQASSSSGNSTRGKRRHQAT</sequence>